<protein>
    <submittedName>
        <fullName evidence="1">Uncharacterized protein</fullName>
    </submittedName>
</protein>
<evidence type="ECO:0000313" key="2">
    <source>
        <dbReference type="Proteomes" id="UP000309997"/>
    </source>
</evidence>
<proteinExistence type="predicted"/>
<name>A0ACC4C5V4_POPAL</name>
<evidence type="ECO:0000313" key="1">
    <source>
        <dbReference type="EMBL" id="KAL3586581.1"/>
    </source>
</evidence>
<keyword evidence="2" id="KW-1185">Reference proteome</keyword>
<dbReference type="Proteomes" id="UP000309997">
    <property type="component" value="Unassembled WGS sequence"/>
</dbReference>
<sequence>MNKVGGSGEHLQHAEFKDSSSSFLFVLSLLQAISKYSSCQVYVIRDDWWLSCCSSHSHISRVIFSVCCEAVVGYAKDSASHELLLLGDDWLHFDIC</sequence>
<reference evidence="1 2" key="1">
    <citation type="journal article" date="2024" name="Plant Biotechnol. J.">
        <title>Genome and CRISPR/Cas9 system of a widespread forest tree (Populus alba) in the world.</title>
        <authorList>
            <person name="Liu Y.J."/>
            <person name="Jiang P.F."/>
            <person name="Han X.M."/>
            <person name="Li X.Y."/>
            <person name="Wang H.M."/>
            <person name="Wang Y.J."/>
            <person name="Wang X.X."/>
            <person name="Zeng Q.Y."/>
        </authorList>
    </citation>
    <scope>NUCLEOTIDE SEQUENCE [LARGE SCALE GENOMIC DNA]</scope>
    <source>
        <strain evidence="2">cv. PAL-ZL1</strain>
    </source>
</reference>
<gene>
    <name evidence="1" type="ORF">D5086_013448</name>
</gene>
<organism evidence="1 2">
    <name type="scientific">Populus alba</name>
    <name type="common">White poplar</name>
    <dbReference type="NCBI Taxonomy" id="43335"/>
    <lineage>
        <taxon>Eukaryota</taxon>
        <taxon>Viridiplantae</taxon>
        <taxon>Streptophyta</taxon>
        <taxon>Embryophyta</taxon>
        <taxon>Tracheophyta</taxon>
        <taxon>Spermatophyta</taxon>
        <taxon>Magnoliopsida</taxon>
        <taxon>eudicotyledons</taxon>
        <taxon>Gunneridae</taxon>
        <taxon>Pentapetalae</taxon>
        <taxon>rosids</taxon>
        <taxon>fabids</taxon>
        <taxon>Malpighiales</taxon>
        <taxon>Salicaceae</taxon>
        <taxon>Saliceae</taxon>
        <taxon>Populus</taxon>
    </lineage>
</organism>
<dbReference type="EMBL" id="RCHU02000006">
    <property type="protein sequence ID" value="KAL3586581.1"/>
    <property type="molecule type" value="Genomic_DNA"/>
</dbReference>
<accession>A0ACC4C5V4</accession>
<comment type="caution">
    <text evidence="1">The sequence shown here is derived from an EMBL/GenBank/DDBJ whole genome shotgun (WGS) entry which is preliminary data.</text>
</comment>